<organism evidence="1 2">
    <name type="scientific">Asticcacaulis endophyticus</name>
    <dbReference type="NCBI Taxonomy" id="1395890"/>
    <lineage>
        <taxon>Bacteria</taxon>
        <taxon>Pseudomonadati</taxon>
        <taxon>Pseudomonadota</taxon>
        <taxon>Alphaproteobacteria</taxon>
        <taxon>Caulobacterales</taxon>
        <taxon>Caulobacteraceae</taxon>
        <taxon>Asticcacaulis</taxon>
    </lineage>
</organism>
<dbReference type="SUPFAM" id="SSF51735">
    <property type="entry name" value="NAD(P)-binding Rossmann-fold domains"/>
    <property type="match status" value="1"/>
</dbReference>
<dbReference type="Gene3D" id="3.40.50.720">
    <property type="entry name" value="NAD(P)-binding Rossmann-like Domain"/>
    <property type="match status" value="1"/>
</dbReference>
<sequence>MREKCLIIGVTSLVGARLAEVLRADSNGFEPVCTTRRPKRADEVRFDLTDPHTFGGEGFSHVIATTPIWLMTDEVLTRLWGQGMTRLVVFSSTSRFSKTFSPEPEERRIADLLAASEARISAFGAIHNVGVTILRPTLIYDEGRDQNISRIAKFIDRFGFFVVCGKGAGLRQPVHARDLATAALQALRSDAARDKAYDLSGGETLSYRDMVARIFEAKSLRPQIISLPAWLWRLGFSVLGLIRPGQNLKSNINMALRMNDDLVFDHSPAHTDFGYGPQPFRPSFIRPDA</sequence>
<gene>
    <name evidence="1" type="ORF">GCM10011273_33210</name>
</gene>
<dbReference type="InterPro" id="IPR051604">
    <property type="entry name" value="Ergot_Alk_Oxidoreductase"/>
</dbReference>
<accession>A0A918UZ09</accession>
<protein>
    <submittedName>
        <fullName evidence="1">Epimerase</fullName>
    </submittedName>
</protein>
<dbReference type="AlphaFoldDB" id="A0A918UZ09"/>
<evidence type="ECO:0000313" key="1">
    <source>
        <dbReference type="EMBL" id="GGZ43728.1"/>
    </source>
</evidence>
<proteinExistence type="predicted"/>
<dbReference type="RefSeq" id="WP_189488676.1">
    <property type="nucleotide sequence ID" value="NZ_BMZB01000006.1"/>
</dbReference>
<dbReference type="PANTHER" id="PTHR43162">
    <property type="match status" value="1"/>
</dbReference>
<keyword evidence="2" id="KW-1185">Reference proteome</keyword>
<name>A0A918UZ09_9CAUL</name>
<evidence type="ECO:0000313" key="2">
    <source>
        <dbReference type="Proteomes" id="UP000662572"/>
    </source>
</evidence>
<dbReference type="InterPro" id="IPR036291">
    <property type="entry name" value="NAD(P)-bd_dom_sf"/>
</dbReference>
<dbReference type="Proteomes" id="UP000662572">
    <property type="component" value="Unassembled WGS sequence"/>
</dbReference>
<reference evidence="1" key="1">
    <citation type="journal article" date="2014" name="Int. J. Syst. Evol. Microbiol.">
        <title>Complete genome sequence of Corynebacterium casei LMG S-19264T (=DSM 44701T), isolated from a smear-ripened cheese.</title>
        <authorList>
            <consortium name="US DOE Joint Genome Institute (JGI-PGF)"/>
            <person name="Walter F."/>
            <person name="Albersmeier A."/>
            <person name="Kalinowski J."/>
            <person name="Ruckert C."/>
        </authorList>
    </citation>
    <scope>NUCLEOTIDE SEQUENCE</scope>
    <source>
        <strain evidence="1">KCTC 32296</strain>
    </source>
</reference>
<dbReference type="PANTHER" id="PTHR43162:SF1">
    <property type="entry name" value="PRESTALK A DIFFERENTIATION PROTEIN A"/>
    <property type="match status" value="1"/>
</dbReference>
<reference evidence="1" key="2">
    <citation type="submission" date="2020-09" db="EMBL/GenBank/DDBJ databases">
        <authorList>
            <person name="Sun Q."/>
            <person name="Kim S."/>
        </authorList>
    </citation>
    <scope>NUCLEOTIDE SEQUENCE</scope>
    <source>
        <strain evidence="1">KCTC 32296</strain>
    </source>
</reference>
<comment type="caution">
    <text evidence="1">The sequence shown here is derived from an EMBL/GenBank/DDBJ whole genome shotgun (WGS) entry which is preliminary data.</text>
</comment>
<dbReference type="EMBL" id="BMZB01000006">
    <property type="protein sequence ID" value="GGZ43728.1"/>
    <property type="molecule type" value="Genomic_DNA"/>
</dbReference>